<keyword evidence="5 10" id="KW-1278">Translocase</keyword>
<sequence length="174" mass="17706">MIAAMMTLTMLGSLLGLLLSLAARFFQVPSDALREDIMELLPGVNCGQCGYPGCGGAADALVAGTAAPTLCPPGGAALARTLAAKLGRALDASGGPPLLAEIDESLCIGCAHCGKLCATDAIIGAPKQIHVVLQEACTGCGVCVEVCPTECLQLRPQKPTFDSWCWPKPALVGV</sequence>
<dbReference type="RefSeq" id="WP_169247087.1">
    <property type="nucleotide sequence ID" value="NZ_SPMZ01000002.1"/>
</dbReference>
<feature type="binding site" evidence="10">
    <location>
        <position position="71"/>
    </location>
    <ligand>
        <name>[4Fe-4S] cluster</name>
        <dbReference type="ChEBI" id="CHEBI:49883"/>
        <label>1</label>
    </ligand>
</feature>
<keyword evidence="8 10" id="KW-0411">Iron-sulfur</keyword>
<keyword evidence="10" id="KW-0997">Cell inner membrane</keyword>
<feature type="domain" description="4Fe-4S" evidence="12">
    <location>
        <begin position="27"/>
        <end position="88"/>
    </location>
</feature>
<dbReference type="PROSITE" id="PS51656">
    <property type="entry name" value="4FE4S"/>
    <property type="match status" value="1"/>
</dbReference>
<proteinExistence type="inferred from homology"/>
<dbReference type="HAMAP" id="MF_00463">
    <property type="entry name" value="RsxB_RnfB"/>
    <property type="match status" value="1"/>
</dbReference>
<comment type="subunit">
    <text evidence="10">The complex is composed of six subunits: RnfA, RnfB, RnfC, RnfD, RnfE and RnfG.</text>
</comment>
<keyword evidence="2 10" id="KW-0004">4Fe-4S</keyword>
<feature type="binding site" evidence="10">
    <location>
        <position position="137"/>
    </location>
    <ligand>
        <name>[4Fe-4S] cluster</name>
        <dbReference type="ChEBI" id="CHEBI:49883"/>
        <label>3</label>
    </ligand>
</feature>
<keyword evidence="14" id="KW-1185">Reference proteome</keyword>
<evidence type="ECO:0000256" key="2">
    <source>
        <dbReference type="ARBA" id="ARBA00022485"/>
    </source>
</evidence>
<keyword evidence="3 10" id="KW-0479">Metal-binding</keyword>
<feature type="domain" description="4Fe-4S ferredoxin-type" evidence="11">
    <location>
        <begin position="98"/>
        <end position="127"/>
    </location>
</feature>
<dbReference type="InterPro" id="IPR007202">
    <property type="entry name" value="4Fe-4S_dom"/>
</dbReference>
<evidence type="ECO:0000256" key="6">
    <source>
        <dbReference type="ARBA" id="ARBA00022982"/>
    </source>
</evidence>
<dbReference type="SUPFAM" id="SSF54862">
    <property type="entry name" value="4Fe-4S ferredoxins"/>
    <property type="match status" value="1"/>
</dbReference>
<protein>
    <recommendedName>
        <fullName evidence="10">Ion-translocating oxidoreductase complex subunit B</fullName>
        <ecNumber evidence="10">7.-.-.-</ecNumber>
    </recommendedName>
    <alternativeName>
        <fullName evidence="10">Rnf electron transport complex subunit B</fullName>
    </alternativeName>
</protein>
<dbReference type="InterPro" id="IPR016463">
    <property type="entry name" value="RnfB/RsxB_Proteobac"/>
</dbReference>
<keyword evidence="4 10" id="KW-0677">Repeat</keyword>
<keyword evidence="9 10" id="KW-0472">Membrane</keyword>
<organism evidence="13 14">
    <name type="scientific">Candidatus Competibacter phosphatis</name>
    <dbReference type="NCBI Taxonomy" id="221280"/>
    <lineage>
        <taxon>Bacteria</taxon>
        <taxon>Pseudomonadati</taxon>
        <taxon>Pseudomonadota</taxon>
        <taxon>Gammaproteobacteria</taxon>
        <taxon>Candidatus Competibacteraceae</taxon>
        <taxon>Candidatus Competibacter</taxon>
    </lineage>
</organism>
<comment type="similarity">
    <text evidence="10">Belongs to the 4Fe4S bacterial-type ferredoxin family. RnfB subfamily.</text>
</comment>
<comment type="subcellular location">
    <subcellularLocation>
        <location evidence="10">Cell inner membrane</location>
    </subcellularLocation>
</comment>
<dbReference type="Gene3D" id="3.30.70.20">
    <property type="match status" value="1"/>
</dbReference>
<comment type="function">
    <text evidence="10">Part of a membrane-bound complex that couples electron transfer with translocation of ions across the membrane.</text>
</comment>
<feature type="domain" description="4Fe-4S ferredoxin-type" evidence="11">
    <location>
        <begin position="128"/>
        <end position="157"/>
    </location>
</feature>
<comment type="caution">
    <text evidence="13">The sequence shown here is derived from an EMBL/GenBank/DDBJ whole genome shotgun (WGS) entry which is preliminary data.</text>
</comment>
<feature type="binding site" evidence="10">
    <location>
        <position position="49"/>
    </location>
    <ligand>
        <name>[4Fe-4S] cluster</name>
        <dbReference type="ChEBI" id="CHEBI:49883"/>
        <label>1</label>
    </ligand>
</feature>
<keyword evidence="10" id="KW-1003">Cell membrane</keyword>
<comment type="cofactor">
    <cofactor evidence="10">
        <name>[4Fe-4S] cluster</name>
        <dbReference type="ChEBI" id="CHEBI:49883"/>
    </cofactor>
    <text evidence="10">Binds 3 [4Fe-4S] clusters.</text>
</comment>
<evidence type="ECO:0000256" key="8">
    <source>
        <dbReference type="ARBA" id="ARBA00023014"/>
    </source>
</evidence>
<dbReference type="Pfam" id="PF14697">
    <property type="entry name" value="Fer4_21"/>
    <property type="match status" value="1"/>
</dbReference>
<dbReference type="Gene3D" id="1.10.15.40">
    <property type="entry name" value="Electron transport complex subunit B, putative Fe-S cluster"/>
    <property type="match status" value="1"/>
</dbReference>
<evidence type="ECO:0000313" key="14">
    <source>
        <dbReference type="Proteomes" id="UP000760480"/>
    </source>
</evidence>
<feature type="region of interest" description="Hydrophobic" evidence="10">
    <location>
        <begin position="1"/>
        <end position="23"/>
    </location>
</feature>
<evidence type="ECO:0000256" key="1">
    <source>
        <dbReference type="ARBA" id="ARBA00022448"/>
    </source>
</evidence>
<accession>A0ABX1TIZ1</accession>
<dbReference type="PROSITE" id="PS00198">
    <property type="entry name" value="4FE4S_FER_1"/>
    <property type="match status" value="1"/>
</dbReference>
<dbReference type="InterPro" id="IPR017900">
    <property type="entry name" value="4Fe4S_Fe_S_CS"/>
</dbReference>
<comment type="caution">
    <text evidence="10">Lacks conserved residue(s) required for the propagation of feature annotation.</text>
</comment>
<evidence type="ECO:0000256" key="3">
    <source>
        <dbReference type="ARBA" id="ARBA00022723"/>
    </source>
</evidence>
<dbReference type="PROSITE" id="PS51379">
    <property type="entry name" value="4FE4S_FER_2"/>
    <property type="match status" value="2"/>
</dbReference>
<dbReference type="EC" id="7.-.-.-" evidence="10"/>
<name>A0ABX1TIZ1_9GAMM</name>
<evidence type="ECO:0000259" key="11">
    <source>
        <dbReference type="PROSITE" id="PS51379"/>
    </source>
</evidence>
<dbReference type="PANTHER" id="PTHR43560:SF1">
    <property type="entry name" value="ION-TRANSLOCATING OXIDOREDUCTASE COMPLEX SUBUNIT B"/>
    <property type="match status" value="1"/>
</dbReference>
<feature type="binding site" evidence="10">
    <location>
        <position position="147"/>
    </location>
    <ligand>
        <name>[4Fe-4S] cluster</name>
        <dbReference type="ChEBI" id="CHEBI:49883"/>
        <label>2</label>
    </ligand>
</feature>
<dbReference type="InterPro" id="IPR017896">
    <property type="entry name" value="4Fe4S_Fe-S-bd"/>
</dbReference>
<feature type="binding site" evidence="10">
    <location>
        <position position="117"/>
    </location>
    <ligand>
        <name>[4Fe-4S] cluster</name>
        <dbReference type="ChEBI" id="CHEBI:49883"/>
        <label>3</label>
    </ligand>
</feature>
<feature type="binding site" evidence="10">
    <location>
        <position position="143"/>
    </location>
    <ligand>
        <name>[4Fe-4S] cluster</name>
        <dbReference type="ChEBI" id="CHEBI:49883"/>
        <label>3</label>
    </ligand>
</feature>
<dbReference type="PIRSF" id="PIRSF005784">
    <property type="entry name" value="Elect_transpt_RnfB"/>
    <property type="match status" value="1"/>
</dbReference>
<feature type="binding site" evidence="10">
    <location>
        <position position="140"/>
    </location>
    <ligand>
        <name>[4Fe-4S] cluster</name>
        <dbReference type="ChEBI" id="CHEBI:49883"/>
        <label>3</label>
    </ligand>
</feature>
<evidence type="ECO:0000256" key="9">
    <source>
        <dbReference type="ARBA" id="ARBA00023136"/>
    </source>
</evidence>
<dbReference type="PANTHER" id="PTHR43560">
    <property type="entry name" value="ION-TRANSLOCATING OXIDOREDUCTASE COMPLEX SUBUNIT B"/>
    <property type="match status" value="1"/>
</dbReference>
<keyword evidence="6 10" id="KW-0249">Electron transport</keyword>
<evidence type="ECO:0000313" key="13">
    <source>
        <dbReference type="EMBL" id="NMQ17835.1"/>
    </source>
</evidence>
<dbReference type="InterPro" id="IPR010207">
    <property type="entry name" value="Elect_transpt_cplx_RnfB/RsxB"/>
</dbReference>
<dbReference type="Pfam" id="PF04060">
    <property type="entry name" value="FeS"/>
    <property type="match status" value="1"/>
</dbReference>
<evidence type="ECO:0000256" key="10">
    <source>
        <dbReference type="HAMAP-Rule" id="MF_00463"/>
    </source>
</evidence>
<feature type="binding site" evidence="10">
    <location>
        <position position="110"/>
    </location>
    <ligand>
        <name>[4Fe-4S] cluster</name>
        <dbReference type="ChEBI" id="CHEBI:49883"/>
        <label>2</label>
    </ligand>
</feature>
<gene>
    <name evidence="10" type="primary">rnfB</name>
    <name evidence="13" type="ORF">E4P82_00615</name>
</gene>
<evidence type="ECO:0000256" key="7">
    <source>
        <dbReference type="ARBA" id="ARBA00023004"/>
    </source>
</evidence>
<evidence type="ECO:0000259" key="12">
    <source>
        <dbReference type="PROSITE" id="PS51656"/>
    </source>
</evidence>
<keyword evidence="7 10" id="KW-0408">Iron</keyword>
<dbReference type="InterPro" id="IPR050395">
    <property type="entry name" value="4Fe4S_Ferredoxin_RnfB"/>
</dbReference>
<feature type="binding site" evidence="10">
    <location>
        <position position="46"/>
    </location>
    <ligand>
        <name>[4Fe-4S] cluster</name>
        <dbReference type="ChEBI" id="CHEBI:49883"/>
        <label>1</label>
    </ligand>
</feature>
<dbReference type="NCBIfam" id="TIGR01944">
    <property type="entry name" value="rnfB"/>
    <property type="match status" value="1"/>
</dbReference>
<reference evidence="13 14" key="1">
    <citation type="submission" date="2019-03" db="EMBL/GenBank/DDBJ databases">
        <title>Metabolic reconstructions from genomes of highly enriched 'Candidatus Accumulibacter' and 'Candidatus Competibacter' bioreactor populations.</title>
        <authorList>
            <person name="Annavajhala M.K."/>
            <person name="Welles L."/>
            <person name="Abbas B."/>
            <person name="Sorokin D."/>
            <person name="Park H."/>
            <person name="Van Loosdrecht M."/>
            <person name="Chandran K."/>
        </authorList>
    </citation>
    <scope>NUCLEOTIDE SEQUENCE [LARGE SCALE GENOMIC DNA]</scope>
    <source>
        <strain evidence="13 14">SBR_G</strain>
    </source>
</reference>
<feature type="binding site" evidence="10">
    <location>
        <position position="54"/>
    </location>
    <ligand>
        <name>[4Fe-4S] cluster</name>
        <dbReference type="ChEBI" id="CHEBI:49883"/>
        <label>1</label>
    </ligand>
</feature>
<dbReference type="Proteomes" id="UP000760480">
    <property type="component" value="Unassembled WGS sequence"/>
</dbReference>
<evidence type="ECO:0000256" key="4">
    <source>
        <dbReference type="ARBA" id="ARBA00022737"/>
    </source>
</evidence>
<feature type="binding site" evidence="10">
    <location>
        <position position="107"/>
    </location>
    <ligand>
        <name>[4Fe-4S] cluster</name>
        <dbReference type="ChEBI" id="CHEBI:49883"/>
        <label>2</label>
    </ligand>
</feature>
<keyword evidence="1 10" id="KW-0813">Transport</keyword>
<feature type="binding site" evidence="10">
    <location>
        <position position="113"/>
    </location>
    <ligand>
        <name>[4Fe-4S] cluster</name>
        <dbReference type="ChEBI" id="CHEBI:49883"/>
        <label>2</label>
    </ligand>
</feature>
<evidence type="ECO:0000256" key="5">
    <source>
        <dbReference type="ARBA" id="ARBA00022967"/>
    </source>
</evidence>
<dbReference type="EMBL" id="SPMZ01000002">
    <property type="protein sequence ID" value="NMQ17835.1"/>
    <property type="molecule type" value="Genomic_DNA"/>
</dbReference>